<sequence>MTPEDAILTLLAERAEGADTQKRRGPYRIARR</sequence>
<reference evidence="1 2" key="1">
    <citation type="submission" date="2020-08" db="EMBL/GenBank/DDBJ databases">
        <title>Genomic Encyclopedia of Type Strains, Phase IV (KMG-IV): sequencing the most valuable type-strain genomes for metagenomic binning, comparative biology and taxonomic classification.</title>
        <authorList>
            <person name="Goeker M."/>
        </authorList>
    </citation>
    <scope>NUCLEOTIDE SEQUENCE [LARGE SCALE GENOMIC DNA]</scope>
    <source>
        <strain evidence="1 2">DSM 8510</strain>
    </source>
</reference>
<protein>
    <submittedName>
        <fullName evidence="1">Uncharacterized protein</fullName>
    </submittedName>
</protein>
<evidence type="ECO:0000313" key="1">
    <source>
        <dbReference type="EMBL" id="MBB3774116.1"/>
    </source>
</evidence>
<accession>A0ABR6HUF2</accession>
<dbReference type="EMBL" id="JACICE010000001">
    <property type="protein sequence ID" value="MBB3774116.1"/>
    <property type="molecule type" value="Genomic_DNA"/>
</dbReference>
<comment type="caution">
    <text evidence="1">The sequence shown here is derived from an EMBL/GenBank/DDBJ whole genome shotgun (WGS) entry which is preliminary data.</text>
</comment>
<evidence type="ECO:0000313" key="2">
    <source>
        <dbReference type="Proteomes" id="UP000548685"/>
    </source>
</evidence>
<organism evidence="1 2">
    <name type="scientific">Erythrobacter ramosus</name>
    <dbReference type="NCBI Taxonomy" id="35811"/>
    <lineage>
        <taxon>Bacteria</taxon>
        <taxon>Pseudomonadati</taxon>
        <taxon>Pseudomonadota</taxon>
        <taxon>Alphaproteobacteria</taxon>
        <taxon>Sphingomonadales</taxon>
        <taxon>Erythrobacteraceae</taxon>
        <taxon>Erythrobacter/Porphyrobacter group</taxon>
        <taxon>Erythrobacter</taxon>
    </lineage>
</organism>
<name>A0ABR6HUF2_9SPHN</name>
<keyword evidence="2" id="KW-1185">Reference proteome</keyword>
<proteinExistence type="predicted"/>
<gene>
    <name evidence="1" type="ORF">FHS52_000059</name>
</gene>
<dbReference type="Proteomes" id="UP000548685">
    <property type="component" value="Unassembled WGS sequence"/>
</dbReference>